<feature type="transmembrane region" description="Helical" evidence="7">
    <location>
        <begin position="334"/>
        <end position="360"/>
    </location>
</feature>
<evidence type="ECO:0000256" key="4">
    <source>
        <dbReference type="ARBA" id="ARBA00022989"/>
    </source>
</evidence>
<evidence type="ECO:0000256" key="7">
    <source>
        <dbReference type="SAM" id="Phobius"/>
    </source>
</evidence>
<evidence type="ECO:0000256" key="6">
    <source>
        <dbReference type="SAM" id="MobiDB-lite"/>
    </source>
</evidence>
<feature type="transmembrane region" description="Helical" evidence="7">
    <location>
        <begin position="167"/>
        <end position="193"/>
    </location>
</feature>
<dbReference type="PANTHER" id="PTHR30482">
    <property type="entry name" value="HIGH-AFFINITY BRANCHED-CHAIN AMINO ACID TRANSPORT SYSTEM PERMEASE"/>
    <property type="match status" value="1"/>
</dbReference>
<keyword evidence="5 7" id="KW-0472">Membrane</keyword>
<feature type="compositionally biased region" description="Low complexity" evidence="6">
    <location>
        <begin position="14"/>
        <end position="36"/>
    </location>
</feature>
<dbReference type="EMBL" id="FXTG01000003">
    <property type="protein sequence ID" value="SMO66952.1"/>
    <property type="molecule type" value="Genomic_DNA"/>
</dbReference>
<keyword evidence="9" id="KW-1185">Reference proteome</keyword>
<sequence length="453" mass="47371">MTDTSTARTETARADVATTSSSSSHSAGHAPDADPTAPDPAAAPPRRTRTRRLLTGDAERPRWMFWAALSVAALIIFGLAPALLSDFRLSLLAKFFCYAIVASGIGLAWGRGGMLTLGQGVYFGVGAYAMAMFLKISDARDRGGADALPDFMQIAGMREMPGYWVPFASPGFTLAVILLVPPLLAFGFGYLVFNRKVKGAYFAILSQALAAAAAIFLVSRPELGGSNGLNRFTGFFGFALSDPANRRMLYFLAGGALLLVVLLVRQLMNSRFGELLVAVRDQEERVRFLGYDPAMVKSFAYAVAAFAAGLAGALFVPIVGIISPSAIGIAPSIAFLIGVAIGGRATLLGPVLGAIGVAWAQTAFSEAYPSQWTYLQGILFIVVVGFLPGGLASLFVMRRRRAKAEASGTAAPTAPTTTTTTSSATNDRPAATGTAEPSGPAGTTAADTSEESR</sequence>
<name>A0ABY1N0X8_9ACTN</name>
<proteinExistence type="predicted"/>
<feature type="compositionally biased region" description="Low complexity" evidence="6">
    <location>
        <begin position="409"/>
        <end position="425"/>
    </location>
</feature>
<feature type="transmembrane region" description="Helical" evidence="7">
    <location>
        <begin position="63"/>
        <end position="84"/>
    </location>
</feature>
<organism evidence="8 9">
    <name type="scientific">Dietzia kunjamensis subsp. schimae</name>
    <dbReference type="NCBI Taxonomy" id="498198"/>
    <lineage>
        <taxon>Bacteria</taxon>
        <taxon>Bacillati</taxon>
        <taxon>Actinomycetota</taxon>
        <taxon>Actinomycetes</taxon>
        <taxon>Mycobacteriales</taxon>
        <taxon>Dietziaceae</taxon>
        <taxon>Dietzia</taxon>
    </lineage>
</organism>
<feature type="transmembrane region" description="Helical" evidence="7">
    <location>
        <begin position="248"/>
        <end position="268"/>
    </location>
</feature>
<keyword evidence="4 7" id="KW-1133">Transmembrane helix</keyword>
<comment type="caution">
    <text evidence="8">The sequence shown here is derived from an EMBL/GenBank/DDBJ whole genome shotgun (WGS) entry which is preliminary data.</text>
</comment>
<dbReference type="PANTHER" id="PTHR30482:SF4">
    <property type="entry name" value="SLR1201 PROTEIN"/>
    <property type="match status" value="1"/>
</dbReference>
<dbReference type="InterPro" id="IPR001851">
    <property type="entry name" value="ABC_transp_permease"/>
</dbReference>
<comment type="subcellular location">
    <subcellularLocation>
        <location evidence="1">Cell membrane</location>
        <topology evidence="1">Multi-pass membrane protein</topology>
    </subcellularLocation>
</comment>
<dbReference type="Proteomes" id="UP000315460">
    <property type="component" value="Unassembled WGS sequence"/>
</dbReference>
<gene>
    <name evidence="8" type="ORF">SAMN06265174_103247</name>
</gene>
<evidence type="ECO:0000313" key="9">
    <source>
        <dbReference type="Proteomes" id="UP000315460"/>
    </source>
</evidence>
<feature type="transmembrane region" description="Helical" evidence="7">
    <location>
        <begin position="372"/>
        <end position="397"/>
    </location>
</feature>
<feature type="transmembrane region" description="Helical" evidence="7">
    <location>
        <begin position="299"/>
        <end position="322"/>
    </location>
</feature>
<dbReference type="InterPro" id="IPR017778">
    <property type="entry name" value="ABC_transptr_urea_perm_UrtC"/>
</dbReference>
<dbReference type="Pfam" id="PF02653">
    <property type="entry name" value="BPD_transp_2"/>
    <property type="match status" value="1"/>
</dbReference>
<protein>
    <submittedName>
        <fullName evidence="8">Urea ABC transporter membrane protein</fullName>
    </submittedName>
</protein>
<evidence type="ECO:0000313" key="8">
    <source>
        <dbReference type="EMBL" id="SMO66952.1"/>
    </source>
</evidence>
<evidence type="ECO:0000256" key="2">
    <source>
        <dbReference type="ARBA" id="ARBA00022475"/>
    </source>
</evidence>
<dbReference type="InterPro" id="IPR043428">
    <property type="entry name" value="LivM-like"/>
</dbReference>
<dbReference type="CDD" id="cd06581">
    <property type="entry name" value="TM_PBP1_LivM_like"/>
    <property type="match status" value="1"/>
</dbReference>
<evidence type="ECO:0000256" key="5">
    <source>
        <dbReference type="ARBA" id="ARBA00023136"/>
    </source>
</evidence>
<feature type="transmembrane region" description="Helical" evidence="7">
    <location>
        <begin position="115"/>
        <end position="134"/>
    </location>
</feature>
<keyword evidence="2" id="KW-1003">Cell membrane</keyword>
<dbReference type="NCBIfam" id="TIGR03408">
    <property type="entry name" value="urea_trans_UrtC"/>
    <property type="match status" value="1"/>
</dbReference>
<accession>A0ABY1N0X8</accession>
<feature type="transmembrane region" description="Helical" evidence="7">
    <location>
        <begin position="199"/>
        <end position="218"/>
    </location>
</feature>
<feature type="region of interest" description="Disordered" evidence="6">
    <location>
        <begin position="406"/>
        <end position="453"/>
    </location>
</feature>
<feature type="transmembrane region" description="Helical" evidence="7">
    <location>
        <begin position="91"/>
        <end position="109"/>
    </location>
</feature>
<feature type="region of interest" description="Disordered" evidence="6">
    <location>
        <begin position="1"/>
        <end position="52"/>
    </location>
</feature>
<keyword evidence="3 7" id="KW-0812">Transmembrane</keyword>
<evidence type="ECO:0000256" key="3">
    <source>
        <dbReference type="ARBA" id="ARBA00022692"/>
    </source>
</evidence>
<evidence type="ECO:0000256" key="1">
    <source>
        <dbReference type="ARBA" id="ARBA00004651"/>
    </source>
</evidence>
<reference evidence="8 9" key="1">
    <citation type="submission" date="2017-05" db="EMBL/GenBank/DDBJ databases">
        <authorList>
            <person name="Varghese N."/>
            <person name="Submissions S."/>
        </authorList>
    </citation>
    <scope>NUCLEOTIDE SEQUENCE [LARGE SCALE GENOMIC DNA]</scope>
    <source>
        <strain evidence="8 9">DSM 45139</strain>
    </source>
</reference>